<proteinExistence type="predicted"/>
<accession>A0A2A3EEX3</accession>
<sequence length="104" mass="12150">MATVCCRALYVVKWYEISRVLTVSSTLVTTKNYRNETWCKRWWHFSQRNFSTTRSYFAPNLSPIFAKGMENICTKEKKSKSTKDDKAEKQLVLDKTDGGKLLEL</sequence>
<dbReference type="EMBL" id="KZ288263">
    <property type="protein sequence ID" value="PBC30333.1"/>
    <property type="molecule type" value="Genomic_DNA"/>
</dbReference>
<keyword evidence="2" id="KW-1185">Reference proteome</keyword>
<dbReference type="OrthoDB" id="7613552at2759"/>
<name>A0A2A3EEX3_APICC</name>
<dbReference type="Proteomes" id="UP000242457">
    <property type="component" value="Unassembled WGS sequence"/>
</dbReference>
<dbReference type="AlphaFoldDB" id="A0A2A3EEX3"/>
<protein>
    <submittedName>
        <fullName evidence="1">Uncharacterized protein</fullName>
    </submittedName>
</protein>
<organism evidence="1 2">
    <name type="scientific">Apis cerana cerana</name>
    <name type="common">Oriental honeybee</name>
    <dbReference type="NCBI Taxonomy" id="94128"/>
    <lineage>
        <taxon>Eukaryota</taxon>
        <taxon>Metazoa</taxon>
        <taxon>Ecdysozoa</taxon>
        <taxon>Arthropoda</taxon>
        <taxon>Hexapoda</taxon>
        <taxon>Insecta</taxon>
        <taxon>Pterygota</taxon>
        <taxon>Neoptera</taxon>
        <taxon>Endopterygota</taxon>
        <taxon>Hymenoptera</taxon>
        <taxon>Apocrita</taxon>
        <taxon>Aculeata</taxon>
        <taxon>Apoidea</taxon>
        <taxon>Anthophila</taxon>
        <taxon>Apidae</taxon>
        <taxon>Apis</taxon>
    </lineage>
</organism>
<reference evidence="1 2" key="1">
    <citation type="submission" date="2014-07" db="EMBL/GenBank/DDBJ databases">
        <title>Genomic and transcriptomic analysis on Apis cerana provide comprehensive insights into honey bee biology.</title>
        <authorList>
            <person name="Diao Q."/>
            <person name="Sun L."/>
            <person name="Zheng H."/>
            <person name="Zheng H."/>
            <person name="Xu S."/>
            <person name="Wang S."/>
            <person name="Zeng Z."/>
            <person name="Hu F."/>
            <person name="Su S."/>
            <person name="Wu J."/>
        </authorList>
    </citation>
    <scope>NUCLEOTIDE SEQUENCE [LARGE SCALE GENOMIC DNA]</scope>
    <source>
        <tissue evidence="1">Pupae without intestine</tissue>
    </source>
</reference>
<evidence type="ECO:0000313" key="2">
    <source>
        <dbReference type="Proteomes" id="UP000242457"/>
    </source>
</evidence>
<gene>
    <name evidence="1" type="ORF">APICC_02440</name>
</gene>
<evidence type="ECO:0000313" key="1">
    <source>
        <dbReference type="EMBL" id="PBC30333.1"/>
    </source>
</evidence>